<feature type="binding site" evidence="6">
    <location>
        <position position="371"/>
    </location>
    <ligand>
        <name>Mg(2+)</name>
        <dbReference type="ChEBI" id="CHEBI:18420"/>
    </ligand>
</feature>
<dbReference type="PROSITE" id="PS01075">
    <property type="entry name" value="ACETATE_KINASE_1"/>
    <property type="match status" value="1"/>
</dbReference>
<dbReference type="HAMAP" id="MF_00020">
    <property type="entry name" value="Acetate_kinase"/>
    <property type="match status" value="1"/>
</dbReference>
<evidence type="ECO:0000256" key="5">
    <source>
        <dbReference type="ARBA" id="ARBA00022840"/>
    </source>
</evidence>
<proteinExistence type="inferred from homology"/>
<feature type="site" description="Transition state stabilizer" evidence="6">
    <location>
        <position position="229"/>
    </location>
</feature>
<keyword evidence="9" id="KW-1185">Reference proteome</keyword>
<dbReference type="PANTHER" id="PTHR21060:SF15">
    <property type="entry name" value="ACETATE KINASE-RELATED"/>
    <property type="match status" value="1"/>
</dbReference>
<feature type="active site" description="Proton donor/acceptor" evidence="6">
    <location>
        <position position="138"/>
    </location>
</feature>
<comment type="subcellular location">
    <subcellularLocation>
        <location evidence="6">Cytoplasm</location>
    </subcellularLocation>
</comment>
<accession>A0ABP6T558</accession>
<keyword evidence="6" id="KW-0479">Metal-binding</keyword>
<keyword evidence="2 6" id="KW-0808">Transferase</keyword>
<dbReference type="Pfam" id="PF00871">
    <property type="entry name" value="Acetate_kinase"/>
    <property type="match status" value="1"/>
</dbReference>
<dbReference type="CDD" id="cd24010">
    <property type="entry name" value="ASKHA_NBD_AcK_PK"/>
    <property type="match status" value="1"/>
</dbReference>
<keyword evidence="6" id="KW-0963">Cytoplasm</keyword>
<dbReference type="EC" id="2.7.2.1" evidence="6"/>
<dbReference type="PROSITE" id="PS01076">
    <property type="entry name" value="ACETATE_KINASE_2"/>
    <property type="match status" value="1"/>
</dbReference>
<dbReference type="InterPro" id="IPR043129">
    <property type="entry name" value="ATPase_NBD"/>
</dbReference>
<comment type="subunit">
    <text evidence="6">Homodimer.</text>
</comment>
<dbReference type="GO" id="GO:0016301">
    <property type="term" value="F:kinase activity"/>
    <property type="evidence" value="ECO:0007669"/>
    <property type="project" value="UniProtKB-KW"/>
</dbReference>
<protein>
    <recommendedName>
        <fullName evidence="6">Acetate kinase</fullName>
        <ecNumber evidence="6">2.7.2.1</ecNumber>
    </recommendedName>
    <alternativeName>
        <fullName evidence="6">Acetokinase</fullName>
    </alternativeName>
</protein>
<dbReference type="PIRSF" id="PIRSF000722">
    <property type="entry name" value="Acetate_prop_kin"/>
    <property type="match status" value="1"/>
</dbReference>
<dbReference type="RefSeq" id="WP_345731529.1">
    <property type="nucleotide sequence ID" value="NZ_BAAAYN010000043.1"/>
</dbReference>
<comment type="pathway">
    <text evidence="6">Metabolic intermediate biosynthesis; acetyl-CoA biosynthesis; acetyl-CoA from acetate: step 1/2.</text>
</comment>
<organism evidence="8 9">
    <name type="scientific">Cryptosporangium minutisporangium</name>
    <dbReference type="NCBI Taxonomy" id="113569"/>
    <lineage>
        <taxon>Bacteria</taxon>
        <taxon>Bacillati</taxon>
        <taxon>Actinomycetota</taxon>
        <taxon>Actinomycetes</taxon>
        <taxon>Cryptosporangiales</taxon>
        <taxon>Cryptosporangiaceae</taxon>
        <taxon>Cryptosporangium</taxon>
    </lineage>
</organism>
<reference evidence="9" key="1">
    <citation type="journal article" date="2019" name="Int. J. Syst. Evol. Microbiol.">
        <title>The Global Catalogue of Microorganisms (GCM) 10K type strain sequencing project: providing services to taxonomists for standard genome sequencing and annotation.</title>
        <authorList>
            <consortium name="The Broad Institute Genomics Platform"/>
            <consortium name="The Broad Institute Genome Sequencing Center for Infectious Disease"/>
            <person name="Wu L."/>
            <person name="Ma J."/>
        </authorList>
    </citation>
    <scope>NUCLEOTIDE SEQUENCE [LARGE SCALE GENOMIC DNA]</scope>
    <source>
        <strain evidence="9">JCM 9458</strain>
    </source>
</reference>
<feature type="binding site" evidence="6">
    <location>
        <begin position="196"/>
        <end position="200"/>
    </location>
    <ligand>
        <name>ATP</name>
        <dbReference type="ChEBI" id="CHEBI:30616"/>
    </ligand>
</feature>
<feature type="binding site" evidence="6">
    <location>
        <position position="8"/>
    </location>
    <ligand>
        <name>Mg(2+)</name>
        <dbReference type="ChEBI" id="CHEBI:18420"/>
    </ligand>
</feature>
<evidence type="ECO:0000313" key="8">
    <source>
        <dbReference type="EMBL" id="GAA3393477.1"/>
    </source>
</evidence>
<evidence type="ECO:0000256" key="2">
    <source>
        <dbReference type="ARBA" id="ARBA00022679"/>
    </source>
</evidence>
<feature type="binding site" evidence="6">
    <location>
        <begin position="269"/>
        <end position="271"/>
    </location>
    <ligand>
        <name>ATP</name>
        <dbReference type="ChEBI" id="CHEBI:30616"/>
    </ligand>
</feature>
<evidence type="ECO:0000313" key="9">
    <source>
        <dbReference type="Proteomes" id="UP001501676"/>
    </source>
</evidence>
<dbReference type="NCBIfam" id="TIGR00016">
    <property type="entry name" value="ackA"/>
    <property type="match status" value="1"/>
</dbReference>
<feature type="site" description="Transition state stabilizer" evidence="6">
    <location>
        <position position="170"/>
    </location>
</feature>
<evidence type="ECO:0000256" key="3">
    <source>
        <dbReference type="ARBA" id="ARBA00022741"/>
    </source>
</evidence>
<evidence type="ECO:0000256" key="4">
    <source>
        <dbReference type="ARBA" id="ARBA00022777"/>
    </source>
</evidence>
<feature type="binding site" evidence="6">
    <location>
        <position position="81"/>
    </location>
    <ligand>
        <name>substrate</name>
    </ligand>
</feature>
<dbReference type="PRINTS" id="PR00471">
    <property type="entry name" value="ACETATEKNASE"/>
</dbReference>
<feature type="binding site" evidence="6">
    <location>
        <begin position="317"/>
        <end position="321"/>
    </location>
    <ligand>
        <name>ATP</name>
        <dbReference type="ChEBI" id="CHEBI:30616"/>
    </ligand>
</feature>
<comment type="catalytic activity">
    <reaction evidence="6">
        <text>acetate + ATP = acetyl phosphate + ADP</text>
        <dbReference type="Rhea" id="RHEA:11352"/>
        <dbReference type="ChEBI" id="CHEBI:22191"/>
        <dbReference type="ChEBI" id="CHEBI:30089"/>
        <dbReference type="ChEBI" id="CHEBI:30616"/>
        <dbReference type="ChEBI" id="CHEBI:456216"/>
        <dbReference type="EC" id="2.7.2.1"/>
    </reaction>
</comment>
<keyword evidence="5 6" id="KW-0067">ATP-binding</keyword>
<keyword evidence="6" id="KW-0460">Magnesium</keyword>
<name>A0ABP6T558_9ACTN</name>
<feature type="binding site" evidence="6">
    <location>
        <position position="15"/>
    </location>
    <ligand>
        <name>ATP</name>
        <dbReference type="ChEBI" id="CHEBI:30616"/>
    </ligand>
</feature>
<dbReference type="EMBL" id="BAAAYN010000043">
    <property type="protein sequence ID" value="GAA3393477.1"/>
    <property type="molecule type" value="Genomic_DNA"/>
</dbReference>
<comment type="cofactor">
    <cofactor evidence="6">
        <name>Mg(2+)</name>
        <dbReference type="ChEBI" id="CHEBI:18420"/>
    </cofactor>
    <cofactor evidence="6">
        <name>Mn(2+)</name>
        <dbReference type="ChEBI" id="CHEBI:29035"/>
    </cofactor>
    <text evidence="6">Mg(2+). Can also accept Mn(2+).</text>
</comment>
<dbReference type="InterPro" id="IPR004372">
    <property type="entry name" value="Ac/propionate_kinase"/>
</dbReference>
<dbReference type="InterPro" id="IPR023865">
    <property type="entry name" value="Aliphatic_acid_kinase_CS"/>
</dbReference>
<evidence type="ECO:0000256" key="1">
    <source>
        <dbReference type="ARBA" id="ARBA00008748"/>
    </source>
</evidence>
<keyword evidence="3 6" id="KW-0547">Nucleotide-binding</keyword>
<gene>
    <name evidence="6" type="primary">ackA</name>
    <name evidence="8" type="ORF">GCM10020369_59160</name>
</gene>
<evidence type="ECO:0000256" key="7">
    <source>
        <dbReference type="RuleBase" id="RU003835"/>
    </source>
</evidence>
<dbReference type="SUPFAM" id="SSF53067">
    <property type="entry name" value="Actin-like ATPase domain"/>
    <property type="match status" value="2"/>
</dbReference>
<dbReference type="InterPro" id="IPR000890">
    <property type="entry name" value="Aliphatic_acid_kin_short-chain"/>
</dbReference>
<evidence type="ECO:0000256" key="6">
    <source>
        <dbReference type="HAMAP-Rule" id="MF_00020"/>
    </source>
</evidence>
<dbReference type="PANTHER" id="PTHR21060">
    <property type="entry name" value="ACETATE KINASE"/>
    <property type="match status" value="1"/>
</dbReference>
<keyword evidence="4 6" id="KW-0418">Kinase</keyword>
<dbReference type="Gene3D" id="3.30.420.40">
    <property type="match status" value="2"/>
</dbReference>
<comment type="function">
    <text evidence="6">Catalyzes the formation of acetyl phosphate from acetate and ATP. Can also catalyze the reverse reaction.</text>
</comment>
<comment type="similarity">
    <text evidence="1 6 7">Belongs to the acetokinase family.</text>
</comment>
<comment type="caution">
    <text evidence="8">The sequence shown here is derived from an EMBL/GenBank/DDBJ whole genome shotgun (WGS) entry which is preliminary data.</text>
</comment>
<dbReference type="Proteomes" id="UP001501676">
    <property type="component" value="Unassembled WGS sequence"/>
</dbReference>
<sequence length="395" mass="40709">MKLVLVVNSGSSSLKYQLIDVGAGVLAKGLIEEIGSDAARLRHNGRAPETRPAKDHAAALAWMLDVLPNASLDGLLAVGHRVVHGGTRYTAPTVVDAAVEAGIEELSPLAPLHNPVNLAGIRALRAQLPDVPQVAVFDTAFHATIPAVAATYALPVDVAAEYGIRRYGFHGTSCQYVTGRAAEYLGVPAPNLVICHLGNGASATAVAGGRSVDTSMGLSPLEGLVMGTRSGDLDPAVPFHLIRAGLDPADVEKILTSRSGLRGLAGVSDMREVRAAADEGDAGARLARDVYAYRIRKYVGAYLAVVPGVHALVFTAGVGENDAPLRAEVCGPLAHLGVELDEDANREAVGPSTPATIGHGPIPVLVIPTDEESEIAAQAAAVARGVAHSGPVQGR</sequence>